<feature type="transmembrane region" description="Helical" evidence="2">
    <location>
        <begin position="6"/>
        <end position="23"/>
    </location>
</feature>
<name>A0A1N7B2G3_9EURY</name>
<feature type="region of interest" description="Disordered" evidence="1">
    <location>
        <begin position="72"/>
        <end position="110"/>
    </location>
</feature>
<dbReference type="Proteomes" id="UP000186914">
    <property type="component" value="Unassembled WGS sequence"/>
</dbReference>
<feature type="compositionally biased region" description="Polar residues" evidence="1">
    <location>
        <begin position="78"/>
        <end position="91"/>
    </location>
</feature>
<keyword evidence="4" id="KW-1185">Reference proteome</keyword>
<reference evidence="4" key="1">
    <citation type="submission" date="2017-01" db="EMBL/GenBank/DDBJ databases">
        <authorList>
            <person name="Varghese N."/>
            <person name="Submissions S."/>
        </authorList>
    </citation>
    <scope>NUCLEOTIDE SEQUENCE [LARGE SCALE GENOMIC DNA]</scope>
    <source>
        <strain evidence="4">CGMCC 1.7737</strain>
    </source>
</reference>
<proteinExistence type="predicted"/>
<gene>
    <name evidence="3" type="ORF">SAMN05421858_2305</name>
</gene>
<evidence type="ECO:0000256" key="1">
    <source>
        <dbReference type="SAM" id="MobiDB-lite"/>
    </source>
</evidence>
<accession>A0A1N7B2G3</accession>
<keyword evidence="2" id="KW-0812">Transmembrane</keyword>
<dbReference type="AlphaFoldDB" id="A0A1N7B2G3"/>
<evidence type="ECO:0000256" key="2">
    <source>
        <dbReference type="SAM" id="Phobius"/>
    </source>
</evidence>
<evidence type="ECO:0000313" key="4">
    <source>
        <dbReference type="Proteomes" id="UP000186914"/>
    </source>
</evidence>
<sequence length="110" mass="12233">MRSIRVVVWPVISALLLVFLYHHGYRTRFEAEKAVCRTRNGKQEIRIVGIGPPPPVNDDRCYPYHSFRPAPPARSMATDASNAPTYSSASTRVVRPPIRSTDGSPAERAA</sequence>
<dbReference type="EMBL" id="FTNO01000002">
    <property type="protein sequence ID" value="SIR45530.1"/>
    <property type="molecule type" value="Genomic_DNA"/>
</dbReference>
<evidence type="ECO:0000313" key="3">
    <source>
        <dbReference type="EMBL" id="SIR45530.1"/>
    </source>
</evidence>
<protein>
    <submittedName>
        <fullName evidence="3">Uncharacterized protein</fullName>
    </submittedName>
</protein>
<keyword evidence="2" id="KW-1133">Transmembrane helix</keyword>
<organism evidence="3 4">
    <name type="scientific">Haladaptatus litoreus</name>
    <dbReference type="NCBI Taxonomy" id="553468"/>
    <lineage>
        <taxon>Archaea</taxon>
        <taxon>Methanobacteriati</taxon>
        <taxon>Methanobacteriota</taxon>
        <taxon>Stenosarchaea group</taxon>
        <taxon>Halobacteria</taxon>
        <taxon>Halobacteriales</taxon>
        <taxon>Haladaptataceae</taxon>
        <taxon>Haladaptatus</taxon>
    </lineage>
</organism>
<keyword evidence="2" id="KW-0472">Membrane</keyword>